<keyword evidence="3 5" id="KW-1133">Transmembrane helix</keyword>
<feature type="domain" description="ABC-2 type transporter transmembrane" evidence="6">
    <location>
        <begin position="14"/>
        <end position="376"/>
    </location>
</feature>
<evidence type="ECO:0000256" key="4">
    <source>
        <dbReference type="ARBA" id="ARBA00023136"/>
    </source>
</evidence>
<dbReference type="PANTHER" id="PTHR43077">
    <property type="entry name" value="TRANSPORT PERMEASE YVFS-RELATED"/>
    <property type="match status" value="1"/>
</dbReference>
<gene>
    <name evidence="7" type="ORF">BED47_16885</name>
</gene>
<proteinExistence type="predicted"/>
<comment type="caution">
    <text evidence="7">The sequence shown here is derived from an EMBL/GenBank/DDBJ whole genome shotgun (WGS) entry which is preliminary data.</text>
</comment>
<keyword evidence="4 5" id="KW-0472">Membrane</keyword>
<dbReference type="Proteomes" id="UP000094580">
    <property type="component" value="Unassembled WGS sequence"/>
</dbReference>
<evidence type="ECO:0000313" key="8">
    <source>
        <dbReference type="Proteomes" id="UP000094580"/>
    </source>
</evidence>
<feature type="transmembrane region" description="Helical" evidence="5">
    <location>
        <begin position="365"/>
        <end position="382"/>
    </location>
</feature>
<dbReference type="InterPro" id="IPR013525">
    <property type="entry name" value="ABC2_TM"/>
</dbReference>
<keyword evidence="2 5" id="KW-0812">Transmembrane</keyword>
<feature type="transmembrane region" description="Helical" evidence="5">
    <location>
        <begin position="209"/>
        <end position="227"/>
    </location>
</feature>
<organism evidence="7 8">
    <name type="scientific">Gottfriedia luciferensis</name>
    <dbReference type="NCBI Taxonomy" id="178774"/>
    <lineage>
        <taxon>Bacteria</taxon>
        <taxon>Bacillati</taxon>
        <taxon>Bacillota</taxon>
        <taxon>Bacilli</taxon>
        <taxon>Bacillales</taxon>
        <taxon>Bacillaceae</taxon>
        <taxon>Gottfriedia</taxon>
    </lineage>
</organism>
<dbReference type="PANTHER" id="PTHR43077:SF5">
    <property type="entry name" value="PHAGE INFECTION PROTEIN"/>
    <property type="match status" value="1"/>
</dbReference>
<feature type="transmembrane region" description="Helical" evidence="5">
    <location>
        <begin position="247"/>
        <end position="269"/>
    </location>
</feature>
<accession>A0ABX2ZTX2</accession>
<evidence type="ECO:0000256" key="2">
    <source>
        <dbReference type="ARBA" id="ARBA00022692"/>
    </source>
</evidence>
<evidence type="ECO:0000256" key="3">
    <source>
        <dbReference type="ARBA" id="ARBA00022989"/>
    </source>
</evidence>
<reference evidence="7 8" key="1">
    <citation type="submission" date="2016-07" db="EMBL/GenBank/DDBJ databases">
        <authorList>
            <person name="Townsley L."/>
            <person name="Shank E.A."/>
        </authorList>
    </citation>
    <scope>NUCLEOTIDE SEQUENCE [LARGE SCALE GENOMIC DNA]</scope>
    <source>
        <strain evidence="7 8">CH01</strain>
    </source>
</reference>
<evidence type="ECO:0000256" key="1">
    <source>
        <dbReference type="ARBA" id="ARBA00004141"/>
    </source>
</evidence>
<dbReference type="Pfam" id="PF12698">
    <property type="entry name" value="ABC2_membrane_3"/>
    <property type="match status" value="1"/>
</dbReference>
<comment type="subcellular location">
    <subcellularLocation>
        <location evidence="1">Membrane</location>
        <topology evidence="1">Multi-pass membrane protein</topology>
    </subcellularLocation>
</comment>
<feature type="transmembrane region" description="Helical" evidence="5">
    <location>
        <begin position="300"/>
        <end position="321"/>
    </location>
</feature>
<evidence type="ECO:0000259" key="6">
    <source>
        <dbReference type="Pfam" id="PF12698"/>
    </source>
</evidence>
<dbReference type="InterPro" id="IPR051328">
    <property type="entry name" value="T7SS_ABC-Transporter"/>
</dbReference>
<protein>
    <submittedName>
        <fullName evidence="7">Phage infection protein</fullName>
    </submittedName>
</protein>
<feature type="transmembrane region" description="Helical" evidence="5">
    <location>
        <begin position="275"/>
        <end position="293"/>
    </location>
</feature>
<dbReference type="Gene3D" id="3.40.1710.10">
    <property type="entry name" value="abc type-2 transporter like domain"/>
    <property type="match status" value="1"/>
</dbReference>
<evidence type="ECO:0000313" key="7">
    <source>
        <dbReference type="EMBL" id="ODG92857.1"/>
    </source>
</evidence>
<name>A0ABX2ZTX2_9BACI</name>
<dbReference type="EMBL" id="MDKC01000004">
    <property type="protein sequence ID" value="ODG92857.1"/>
    <property type="molecule type" value="Genomic_DNA"/>
</dbReference>
<sequence length="396" mass="43425">MNLFKQKQAILAPILVLVVAIIFSLTLASSVNPTPKNLPIAIVNEDQGTQVPSKGNVNIGNMMVAKINALSKTKNGEKPAIKWIQVSSEEKVRKGLNDQKYYAALILPKDLSKNQASLKTANPSPITIKILVNQGKNANGSTMASQMLTHLVENLNLTIHTEVFNELKKSVSQISVNQAEVLSNPIITKVENVNAIGTHTANGNAPVSLITPLWMSSLIGAVIVFLAKKKTETSNSISKLKVIFEQLLLGVILSFLIGFGITIMAKWIGFTLPNFLVVALYLTIAYFCFHILISAVMSWIGFGGVGIFALIFFFSGSLIGMPKELLPTFSKDWIYSWVPMRFGADGLREIFYFDKGLSMSHPMSIIIWIGVISLLVLSLSAFKPKKEELNQTLTMK</sequence>
<keyword evidence="8" id="KW-1185">Reference proteome</keyword>
<evidence type="ECO:0000256" key="5">
    <source>
        <dbReference type="SAM" id="Phobius"/>
    </source>
</evidence>
<dbReference type="RefSeq" id="WP_069032804.1">
    <property type="nucleotide sequence ID" value="NZ_MDKC01000004.1"/>
</dbReference>